<name>A0A1G9XGU3_9FIRM</name>
<accession>A0A1G9XGU3</accession>
<dbReference type="OrthoDB" id="1683515at2"/>
<evidence type="ECO:0008006" key="3">
    <source>
        <dbReference type="Google" id="ProtNLM"/>
    </source>
</evidence>
<evidence type="ECO:0000313" key="2">
    <source>
        <dbReference type="Proteomes" id="UP000187651"/>
    </source>
</evidence>
<dbReference type="InterPro" id="IPR008991">
    <property type="entry name" value="Translation_prot_SH3-like_sf"/>
</dbReference>
<dbReference type="EMBL" id="FNHZ01000004">
    <property type="protein sequence ID" value="SDM95523.1"/>
    <property type="molecule type" value="Genomic_DNA"/>
</dbReference>
<keyword evidence="2" id="KW-1185">Reference proteome</keyword>
<gene>
    <name evidence="1" type="ORF">SAMN05216544_1483</name>
</gene>
<reference evidence="2" key="1">
    <citation type="submission" date="2016-10" db="EMBL/GenBank/DDBJ databases">
        <authorList>
            <person name="Varghese N."/>
            <person name="Submissions S."/>
        </authorList>
    </citation>
    <scope>NUCLEOTIDE SEQUENCE [LARGE SCALE GENOMIC DNA]</scope>
    <source>
        <strain evidence="2">M83</strain>
    </source>
</reference>
<proteinExistence type="predicted"/>
<evidence type="ECO:0000313" key="1">
    <source>
        <dbReference type="EMBL" id="SDM95523.1"/>
    </source>
</evidence>
<dbReference type="AlphaFoldDB" id="A0A1G9XGU3"/>
<dbReference type="Proteomes" id="UP000187651">
    <property type="component" value="Unassembled WGS sequence"/>
</dbReference>
<dbReference type="RefSeq" id="WP_074521612.1">
    <property type="nucleotide sequence ID" value="NZ_FNHZ01000004.1"/>
</dbReference>
<sequence>MINELKGLMAKSLVGHDKDKIYIVISEDSQYVYLSDGYLKMCDKPKKKKKKHVQIIKNENSLLYRKIQENQKISDEEIKLEIKQYISKRN</sequence>
<organism evidence="1 2">
    <name type="scientific">Lachnospira pectinoschiza</name>
    <dbReference type="NCBI Taxonomy" id="28052"/>
    <lineage>
        <taxon>Bacteria</taxon>
        <taxon>Bacillati</taxon>
        <taxon>Bacillota</taxon>
        <taxon>Clostridia</taxon>
        <taxon>Lachnospirales</taxon>
        <taxon>Lachnospiraceae</taxon>
        <taxon>Lachnospira</taxon>
    </lineage>
</organism>
<protein>
    <recommendedName>
        <fullName evidence="3">RNA-binding protein</fullName>
    </recommendedName>
</protein>
<dbReference type="SUPFAM" id="SSF50104">
    <property type="entry name" value="Translation proteins SH3-like domain"/>
    <property type="match status" value="1"/>
</dbReference>